<dbReference type="GO" id="GO:0016020">
    <property type="term" value="C:membrane"/>
    <property type="evidence" value="ECO:0007669"/>
    <property type="project" value="UniProtKB-UniRule"/>
</dbReference>
<dbReference type="PROSITE" id="PS51123">
    <property type="entry name" value="OMPA_2"/>
    <property type="match status" value="1"/>
</dbReference>
<dbReference type="Gene3D" id="3.30.1330.60">
    <property type="entry name" value="OmpA-like domain"/>
    <property type="match status" value="1"/>
</dbReference>
<dbReference type="CDD" id="cd07185">
    <property type="entry name" value="OmpA_C-like"/>
    <property type="match status" value="1"/>
</dbReference>
<sequence>MSTRSGRVVLVCALLAAAVPAGSALATTAPGPGPRDWGGRAAGVAELQPRVEDLRPRTDDLRPRVEDLVVERPEATSIVLGTDVLFAPGSADLPPAAAGRLAGVVERIRLTAPSPSLAVRVEVHTDGAGQPQDGQVLSERRAAAVEGALRAALGPAVPPMSWAGFGASRPLVPPPAPGQDDTAARAANRRVEVTILR</sequence>
<evidence type="ECO:0000313" key="4">
    <source>
        <dbReference type="EMBL" id="PPK97377.1"/>
    </source>
</evidence>
<dbReference type="InterPro" id="IPR036737">
    <property type="entry name" value="OmpA-like_sf"/>
</dbReference>
<feature type="chain" id="PRO_5015404079" evidence="2">
    <location>
        <begin position="27"/>
        <end position="197"/>
    </location>
</feature>
<keyword evidence="2" id="KW-0732">Signal</keyword>
<dbReference type="SUPFAM" id="SSF103088">
    <property type="entry name" value="OmpA-like"/>
    <property type="match status" value="1"/>
</dbReference>
<proteinExistence type="predicted"/>
<comment type="caution">
    <text evidence="4">The sequence shown here is derived from an EMBL/GenBank/DDBJ whole genome shotgun (WGS) entry which is preliminary data.</text>
</comment>
<organism evidence="4 5">
    <name type="scientific">Kineococcus xinjiangensis</name>
    <dbReference type="NCBI Taxonomy" id="512762"/>
    <lineage>
        <taxon>Bacteria</taxon>
        <taxon>Bacillati</taxon>
        <taxon>Actinomycetota</taxon>
        <taxon>Actinomycetes</taxon>
        <taxon>Kineosporiales</taxon>
        <taxon>Kineosporiaceae</taxon>
        <taxon>Kineococcus</taxon>
    </lineage>
</organism>
<protein>
    <submittedName>
        <fullName evidence="4">Outer membrane protein OmpA-like peptidoglycan-associated protein</fullName>
    </submittedName>
</protein>
<evidence type="ECO:0000256" key="2">
    <source>
        <dbReference type="SAM" id="SignalP"/>
    </source>
</evidence>
<gene>
    <name evidence="4" type="ORF">CLV92_104198</name>
</gene>
<feature type="domain" description="OmpA-like" evidence="3">
    <location>
        <begin position="74"/>
        <end position="197"/>
    </location>
</feature>
<reference evidence="4 5" key="1">
    <citation type="submission" date="2018-02" db="EMBL/GenBank/DDBJ databases">
        <title>Genomic Encyclopedia of Archaeal and Bacterial Type Strains, Phase II (KMG-II): from individual species to whole genera.</title>
        <authorList>
            <person name="Goeker M."/>
        </authorList>
    </citation>
    <scope>NUCLEOTIDE SEQUENCE [LARGE SCALE GENOMIC DNA]</scope>
    <source>
        <strain evidence="4 5">DSM 22857</strain>
    </source>
</reference>
<dbReference type="Proteomes" id="UP000239485">
    <property type="component" value="Unassembled WGS sequence"/>
</dbReference>
<feature type="signal peptide" evidence="2">
    <location>
        <begin position="1"/>
        <end position="26"/>
    </location>
</feature>
<keyword evidence="1" id="KW-0472">Membrane</keyword>
<dbReference type="OrthoDB" id="5243843at2"/>
<accession>A0A2S6IT02</accession>
<name>A0A2S6IT02_9ACTN</name>
<dbReference type="EMBL" id="PTJD01000004">
    <property type="protein sequence ID" value="PPK97377.1"/>
    <property type="molecule type" value="Genomic_DNA"/>
</dbReference>
<evidence type="ECO:0000259" key="3">
    <source>
        <dbReference type="PROSITE" id="PS51123"/>
    </source>
</evidence>
<dbReference type="PANTHER" id="PTHR30329">
    <property type="entry name" value="STATOR ELEMENT OF FLAGELLAR MOTOR COMPLEX"/>
    <property type="match status" value="1"/>
</dbReference>
<evidence type="ECO:0000313" key="5">
    <source>
        <dbReference type="Proteomes" id="UP000239485"/>
    </source>
</evidence>
<dbReference type="RefSeq" id="WP_104432189.1">
    <property type="nucleotide sequence ID" value="NZ_PTJD01000004.1"/>
</dbReference>
<dbReference type="InterPro" id="IPR050330">
    <property type="entry name" value="Bact_OuterMem_StrucFunc"/>
</dbReference>
<evidence type="ECO:0000256" key="1">
    <source>
        <dbReference type="PROSITE-ProRule" id="PRU00473"/>
    </source>
</evidence>
<dbReference type="Pfam" id="PF00691">
    <property type="entry name" value="OmpA"/>
    <property type="match status" value="1"/>
</dbReference>
<dbReference type="AlphaFoldDB" id="A0A2S6IT02"/>
<dbReference type="PANTHER" id="PTHR30329:SF21">
    <property type="entry name" value="LIPOPROTEIN YIAD-RELATED"/>
    <property type="match status" value="1"/>
</dbReference>
<keyword evidence="5" id="KW-1185">Reference proteome</keyword>
<dbReference type="InterPro" id="IPR006665">
    <property type="entry name" value="OmpA-like"/>
</dbReference>